<keyword evidence="3" id="KW-1185">Reference proteome</keyword>
<dbReference type="AlphaFoldDB" id="A0A6P1NQM0"/>
<dbReference type="EMBL" id="CP047898">
    <property type="protein sequence ID" value="QHK21478.1"/>
    <property type="molecule type" value="Genomic_DNA"/>
</dbReference>
<evidence type="ECO:0000259" key="1">
    <source>
        <dbReference type="SMART" id="SM01043"/>
    </source>
</evidence>
<dbReference type="InterPro" id="IPR036388">
    <property type="entry name" value="WH-like_DNA-bd_sf"/>
</dbReference>
<evidence type="ECO:0000313" key="3">
    <source>
        <dbReference type="Proteomes" id="UP000464186"/>
    </source>
</evidence>
<protein>
    <submittedName>
        <fullName evidence="2">SARP family transcriptional regulator</fullName>
    </submittedName>
</protein>
<dbReference type="SMART" id="SM01043">
    <property type="entry name" value="BTAD"/>
    <property type="match status" value="1"/>
</dbReference>
<name>A0A6P1NQM0_9MICC</name>
<reference evidence="2 3" key="1">
    <citation type="submission" date="2020-01" db="EMBL/GenBank/DDBJ databases">
        <title>Pseudarthrobacter psychrotolerans sp. nov., isolated from antarctic soil.</title>
        <authorList>
            <person name="Shin Y."/>
            <person name="Park W."/>
        </authorList>
    </citation>
    <scope>NUCLEOTIDE SEQUENCE [LARGE SCALE GENOMIC DNA]</scope>
    <source>
        <strain evidence="2 3">YJ56</strain>
    </source>
</reference>
<dbReference type="InterPro" id="IPR005158">
    <property type="entry name" value="BTAD"/>
</dbReference>
<organism evidence="2 3">
    <name type="scientific">Pseudarthrobacter psychrotolerans</name>
    <dbReference type="NCBI Taxonomy" id="2697569"/>
    <lineage>
        <taxon>Bacteria</taxon>
        <taxon>Bacillati</taxon>
        <taxon>Actinomycetota</taxon>
        <taxon>Actinomycetes</taxon>
        <taxon>Micrococcales</taxon>
        <taxon>Micrococcaceae</taxon>
        <taxon>Pseudarthrobacter</taxon>
    </lineage>
</organism>
<evidence type="ECO:0000313" key="2">
    <source>
        <dbReference type="EMBL" id="QHK21478.1"/>
    </source>
</evidence>
<feature type="domain" description="Bacterial transcriptional activator" evidence="1">
    <location>
        <begin position="97"/>
        <end position="230"/>
    </location>
</feature>
<dbReference type="Proteomes" id="UP000464186">
    <property type="component" value="Chromosome"/>
</dbReference>
<dbReference type="Gene3D" id="1.25.40.10">
    <property type="entry name" value="Tetratricopeptide repeat domain"/>
    <property type="match status" value="2"/>
</dbReference>
<dbReference type="KEGG" id="psey:GU243_19245"/>
<accession>A0A6P1NQM0</accession>
<sequence length="599" mass="63771">MADVRIRLLGPPAIERPDGEGRQPRGRKAWALLAYLVVRHASAHRSQLASMLFPDAEDPLGALRWNLSELRRALGPGAVLGGDPLSLLLPLGRGCDVDAATGSQEVQALDLAPAGELLEGLSFADCPAYDAWLTTERHRIRNCVQTLLYEGALTALASGAPQDAAGLAGRAVEMDPFNADFHAVLIRALLAAGDRVRARDYASRCAELFQRELGVGMPEEVQRALQSPARRTGAELPATPVTVRSYLDAAKSCLSAGAVDRALEHLRLATVLADRTADSDLRAESLLALAGALIHSAGGRGAEADDLLHRALSFTPDGVSGVAAAAYRELGFVSAQRGTPARAARWLEQAEAAAQGMPEELARIFGVRGMTTSDVARYDVALTALKKSDDLAAVTGSGRQQAFTAAMTGRVQLLVGEYQEAAVSLDRSLAAIATEHWTAFRPLAESLRGETYLALGQLDEAGQMIEHAAVLAELSGDRCYMDASANAQVKLNVARGNASGAPEWIARGLMPHPWYVWFRARVLDTACQFAINTNSPNAARYAAELSDVASRSGLRELVVRAHSHRAVLGDTAAGEAIPLLARDLRNPALLAHLVARKQL</sequence>
<dbReference type="InterPro" id="IPR011990">
    <property type="entry name" value="TPR-like_helical_dom_sf"/>
</dbReference>
<proteinExistence type="predicted"/>
<gene>
    <name evidence="2" type="ORF">GU243_19245</name>
</gene>
<dbReference type="InterPro" id="IPR051677">
    <property type="entry name" value="AfsR-DnrI-RedD_regulator"/>
</dbReference>
<dbReference type="SUPFAM" id="SSF48452">
    <property type="entry name" value="TPR-like"/>
    <property type="match status" value="2"/>
</dbReference>
<dbReference type="Gene3D" id="1.10.10.10">
    <property type="entry name" value="Winged helix-like DNA-binding domain superfamily/Winged helix DNA-binding domain"/>
    <property type="match status" value="1"/>
</dbReference>
<dbReference type="PANTHER" id="PTHR35807">
    <property type="entry name" value="TRANSCRIPTIONAL REGULATOR REDD-RELATED"/>
    <property type="match status" value="1"/>
</dbReference>
<dbReference type="Pfam" id="PF03704">
    <property type="entry name" value="BTAD"/>
    <property type="match status" value="1"/>
</dbReference>